<feature type="region of interest" description="Disordered" evidence="1">
    <location>
        <begin position="1592"/>
        <end position="1620"/>
    </location>
</feature>
<feature type="region of interest" description="Disordered" evidence="1">
    <location>
        <begin position="1263"/>
        <end position="1288"/>
    </location>
</feature>
<proteinExistence type="predicted"/>
<organism evidence="3 4">
    <name type="scientific">Trichodelitschia bisporula</name>
    <dbReference type="NCBI Taxonomy" id="703511"/>
    <lineage>
        <taxon>Eukaryota</taxon>
        <taxon>Fungi</taxon>
        <taxon>Dikarya</taxon>
        <taxon>Ascomycota</taxon>
        <taxon>Pezizomycotina</taxon>
        <taxon>Dothideomycetes</taxon>
        <taxon>Dothideomycetes incertae sedis</taxon>
        <taxon>Phaeotrichales</taxon>
        <taxon>Phaeotrichaceae</taxon>
        <taxon>Trichodelitschia</taxon>
    </lineage>
</organism>
<accession>A0A6G1HKD6</accession>
<protein>
    <recommendedName>
        <fullName evidence="2">Heterokaryon incompatibility domain-containing protein</fullName>
    </recommendedName>
</protein>
<dbReference type="Proteomes" id="UP000799640">
    <property type="component" value="Unassembled WGS sequence"/>
</dbReference>
<sequence>MVFHRPKWLKGSKLEEAHAPPIYSLPPVQQRPYKASVQPVRVQETEEQPSTTNLRPVGAQEANFGLSVPRHGHQRCNSASSDLDAIPQAEAEARKHIAKIRAEKGLDGTDSNTADLQAALVVLSEQLYQKSTHFLLELVQNADDNAYNVPKPTLNITYEKRTLRIDCNEVGFAKKNVEAICRIGRSSKAGLDNSRRYIGEKGIGFKSVFRVSDVVSIFSNHYSFKFDKSQRLGMIAPIWEKFPAKTLPGYTSILLQLSQDCDVEELIQEIKSLDPRLLIFLQKLRQINILIKRDDDLPWRSALERLDEPTINKKHQLITLHHRSKVLPYLIFRLQVGNLPKDPKREGISQSELLLAFPLDGSGQPRIEPQNVYAFLPVRDYGFKFLLQADFLLIASREDINSSADWNQALLQMVPLALHDAIKEFNSGNMRYSWLPYLPLRPYVGDFFKGLEDHTLDVLQTSAILESFDNRLMIPGSLIYVPAKFADTDGKPLILTKRTMAKYLSHKYSANDWYRLSHLGVRSLTIDGFIDDLSSYILDDPASFQKQPDAWHSRLAQVLVSQIFSNKAYQAAIATLQIVPLRDGGWAAPAEVNLLFPSRSKALVLPKGLDIVEIHPRAETDNPRRQLFMALGAKEFQKEQICDIITRSHEKREFQPEKLTTEELVSQIVFLYQSGWRNADRRDVWFATESGKRCHGSQAYMDSDVEYAANSVFSESRGQLSFLHGDYYKAFQVTVTSDKVDATSKSEDWEKWLAAHMNVAQIPRLATPSIGAPFSLSKEFEQLLNTLSSTELLLLVRHHWKYYSRWIAYEDSRVKKSVWEISQGKLKKKLSSIQVMCRDGTMAPLNKTFLPLSSMQLESFVSVPFLDVPEPDDDRWDFLRHFGVIVELDAAFFIECVRRLKDGQTTQKQVSQLYEQISLWATRDNADSIRRTFDSQKLILIPDDSNESGGEWVSIEECIWSGPKCLKSTHCLERHYPEHQALLRDMLRVGDANINTLVSEARCIVASDSLEYISQVFIALSKYLELANSDSAVRPLVACPIFPVTTGKSNSEYDSLATAAPDDMWFVADRSHLRDSFELLVPLLAFGIDVVEKIGPLIDSLDMERRMLSKVAKGVSKAHGRVEIDPKYTKSLRQKARFIARLVPKESANRAGILRLLPKIEVYQSEKVLVEWVVTLSGNTFYGRADAGRVTSSPGKLGLKIFLTEEDIHAALPPLELQEELANFSEIRDPKHFTILLYILMQNDFSAIGDTFERRGISGEVPEFDAASGGADDGAEPLIRPSKPQEAQRNRRLLFKGRRRPVKDHDSEDALSSFIKKVERVVNLKKSSAEPWGSTDMAGLLSKICKVENRDADILLPRPRLELGDMGDPVESMFDARTGQWKEMVIHPDDPTAASKDGQGPATDYRRVPDVDEETRYIGELSVSKLFESYLGGTYDPNVHWTSPLRGKAGHMPYENCGAGASTFTISSQGEMFTKFLAKRGFLRAASWTTAPAYHIHVVSTYKGLQSTFLLDPTQVEKAQKSSMLRDSGTSPKAVFILVSVFKITSDPGIALFVDPWQLHVNGSLSLLSRTPYYAAFQDASSAILLQGTVDAPEPQPSAEGVRKVSKTMQHGGKAAAETQRRAMSKDGYYTYRPLRNHREIRLLELYPGKDDQPLEGAIRHVSVDKPGVYWALSYCWGAALQPFTFVTPDGKIPLTASLQSALTGIRDADVSTLLWADAICIDQDTALEKCTQIRLMYTIFQSAEGVIAWLGDERDGSDRVIETLLQIRTLAIKPDIWPEYLPAVPVSWDGGNMPPATDTVWRDIDRLLNRAWFRRAWIVQELILASAVSLFCGRWAINWDDFFEALKLCRAAAHDPGHPLLPHSDAAYALGQARHMHALTPRPLLTLLDLFAYTNATRSRDKLFALLALAPDAASSSFDPDYTSPLEAVLRRYAATFVVQGHALSLLQRAGTGKSYPFASWIPAWTVAAALPTLATWRGMGGTFCAGGSGVQRGEVRDVALVVRGVVLDEVASVVSPRSADVDVISWINGLRKAVLDLRSYPSGESRADVARALPIGAAAGPVVEPPAGKVPGILTGTASAGWASWPKDYTKLVERAGVGSVGDMVSFLKRPPAEREVVWNYWQTAGAFEGRFGSAGAVGAVLGKGWVGVLNAGVEKGDQVVLLEGAACPLVLRGEGESWRVVGEGYVHGIMYGERWEKEKGGREFVLV</sequence>
<dbReference type="InterPro" id="IPR010730">
    <property type="entry name" value="HET"/>
</dbReference>
<dbReference type="Pfam" id="PF06985">
    <property type="entry name" value="HET"/>
    <property type="match status" value="1"/>
</dbReference>
<evidence type="ECO:0000256" key="1">
    <source>
        <dbReference type="SAM" id="MobiDB-lite"/>
    </source>
</evidence>
<reference evidence="3" key="1">
    <citation type="journal article" date="2020" name="Stud. Mycol.">
        <title>101 Dothideomycetes genomes: a test case for predicting lifestyles and emergence of pathogens.</title>
        <authorList>
            <person name="Haridas S."/>
            <person name="Albert R."/>
            <person name="Binder M."/>
            <person name="Bloem J."/>
            <person name="Labutti K."/>
            <person name="Salamov A."/>
            <person name="Andreopoulos B."/>
            <person name="Baker S."/>
            <person name="Barry K."/>
            <person name="Bills G."/>
            <person name="Bluhm B."/>
            <person name="Cannon C."/>
            <person name="Castanera R."/>
            <person name="Culley D."/>
            <person name="Daum C."/>
            <person name="Ezra D."/>
            <person name="Gonzalez J."/>
            <person name="Henrissat B."/>
            <person name="Kuo A."/>
            <person name="Liang C."/>
            <person name="Lipzen A."/>
            <person name="Lutzoni F."/>
            <person name="Magnuson J."/>
            <person name="Mondo S."/>
            <person name="Nolan M."/>
            <person name="Ohm R."/>
            <person name="Pangilinan J."/>
            <person name="Park H.-J."/>
            <person name="Ramirez L."/>
            <person name="Alfaro M."/>
            <person name="Sun H."/>
            <person name="Tritt A."/>
            <person name="Yoshinaga Y."/>
            <person name="Zwiers L.-H."/>
            <person name="Turgeon B."/>
            <person name="Goodwin S."/>
            <person name="Spatafora J."/>
            <person name="Crous P."/>
            <person name="Grigoriev I."/>
        </authorList>
    </citation>
    <scope>NUCLEOTIDE SEQUENCE</scope>
    <source>
        <strain evidence="3">CBS 262.69</strain>
    </source>
</reference>
<dbReference type="NCBIfam" id="NF047352">
    <property type="entry name" value="P_loop_sacsin"/>
    <property type="match status" value="1"/>
</dbReference>
<dbReference type="Gene3D" id="3.30.565.10">
    <property type="entry name" value="Histidine kinase-like ATPase, C-terminal domain"/>
    <property type="match status" value="1"/>
</dbReference>
<gene>
    <name evidence="3" type="ORF">EJ06DRAFT_240603</name>
</gene>
<dbReference type="OrthoDB" id="1262810at2759"/>
<evidence type="ECO:0000259" key="2">
    <source>
        <dbReference type="Pfam" id="PF06985"/>
    </source>
</evidence>
<dbReference type="InterPro" id="IPR036890">
    <property type="entry name" value="HATPase_C_sf"/>
</dbReference>
<dbReference type="PANTHER" id="PTHR32387:SF0">
    <property type="entry name" value="PROTEIN NO VEIN"/>
    <property type="match status" value="1"/>
</dbReference>
<dbReference type="SUPFAM" id="SSF55874">
    <property type="entry name" value="ATPase domain of HSP90 chaperone/DNA topoisomerase II/histidine kinase"/>
    <property type="match status" value="1"/>
</dbReference>
<dbReference type="EMBL" id="ML996707">
    <property type="protein sequence ID" value="KAF2396452.1"/>
    <property type="molecule type" value="Genomic_DNA"/>
</dbReference>
<feature type="domain" description="Heterokaryon incompatibility" evidence="2">
    <location>
        <begin position="1670"/>
        <end position="1822"/>
    </location>
</feature>
<name>A0A6G1HKD6_9PEZI</name>
<dbReference type="PANTHER" id="PTHR32387">
    <property type="entry name" value="WU:FJ29H11"/>
    <property type="match status" value="1"/>
</dbReference>
<evidence type="ECO:0000313" key="3">
    <source>
        <dbReference type="EMBL" id="KAF2396452.1"/>
    </source>
</evidence>
<dbReference type="InterPro" id="IPR052957">
    <property type="entry name" value="Auxin_embryo_med"/>
</dbReference>
<evidence type="ECO:0000313" key="4">
    <source>
        <dbReference type="Proteomes" id="UP000799640"/>
    </source>
</evidence>
<keyword evidence="4" id="KW-1185">Reference proteome</keyword>